<dbReference type="OrthoDB" id="3213438at2"/>
<dbReference type="GO" id="GO:0020037">
    <property type="term" value="F:heme binding"/>
    <property type="evidence" value="ECO:0007669"/>
    <property type="project" value="InterPro"/>
</dbReference>
<dbReference type="PANTHER" id="PTHR43396">
    <property type="entry name" value="FLAVOHEMOPROTEIN"/>
    <property type="match status" value="1"/>
</dbReference>
<dbReference type="InterPro" id="IPR012292">
    <property type="entry name" value="Globin/Proto"/>
</dbReference>
<dbReference type="Gene3D" id="1.10.490.10">
    <property type="entry name" value="Globins"/>
    <property type="match status" value="1"/>
</dbReference>
<dbReference type="GO" id="GO:0071949">
    <property type="term" value="F:FAD binding"/>
    <property type="evidence" value="ECO:0007669"/>
    <property type="project" value="TreeGrafter"/>
</dbReference>
<gene>
    <name evidence="1" type="ORF">SAMN04488029_4044</name>
</gene>
<dbReference type="Proteomes" id="UP000192472">
    <property type="component" value="Unassembled WGS sequence"/>
</dbReference>
<dbReference type="EMBL" id="FWYF01000005">
    <property type="protein sequence ID" value="SMD39106.1"/>
    <property type="molecule type" value="Genomic_DNA"/>
</dbReference>
<keyword evidence="2" id="KW-1185">Reference proteome</keyword>
<proteinExistence type="predicted"/>
<dbReference type="STRING" id="692418.SAMN04488029_4044"/>
<dbReference type="PANTHER" id="PTHR43396:SF6">
    <property type="entry name" value="ABL201WP"/>
    <property type="match status" value="1"/>
</dbReference>
<dbReference type="GO" id="GO:0019825">
    <property type="term" value="F:oxygen binding"/>
    <property type="evidence" value="ECO:0007669"/>
    <property type="project" value="InterPro"/>
</dbReference>
<dbReference type="GO" id="GO:0046210">
    <property type="term" value="P:nitric oxide catabolic process"/>
    <property type="evidence" value="ECO:0007669"/>
    <property type="project" value="TreeGrafter"/>
</dbReference>
<organism evidence="1 2">
    <name type="scientific">Reichenbachiella faecimaris</name>
    <dbReference type="NCBI Taxonomy" id="692418"/>
    <lineage>
        <taxon>Bacteria</taxon>
        <taxon>Pseudomonadati</taxon>
        <taxon>Bacteroidota</taxon>
        <taxon>Cytophagia</taxon>
        <taxon>Cytophagales</taxon>
        <taxon>Reichenbachiellaceae</taxon>
        <taxon>Reichenbachiella</taxon>
    </lineage>
</organism>
<dbReference type="RefSeq" id="WP_084374745.1">
    <property type="nucleotide sequence ID" value="NZ_FWYF01000005.1"/>
</dbReference>
<protein>
    <recommendedName>
        <fullName evidence="3">Hemoglobin-like flavoprotein</fullName>
    </recommendedName>
</protein>
<sequence length="148" mass="16969">MKDLNIRERKNIRDTWKVLAPNIHEFAFSFYSNLHSLDSSLVPLFENEFGIIKQGDKALYVLGFVVASLDNLMVAREGIKKALEGVFMEHQHIKRADEQKVMKAFLQAMKSTLRGVWTNEIAISWYRLLSLISAVSIGTKIEFEIPVI</sequence>
<dbReference type="SUPFAM" id="SSF46458">
    <property type="entry name" value="Globin-like"/>
    <property type="match status" value="1"/>
</dbReference>
<dbReference type="GO" id="GO:0008941">
    <property type="term" value="F:nitric oxide dioxygenase NAD(P)H activity"/>
    <property type="evidence" value="ECO:0007669"/>
    <property type="project" value="TreeGrafter"/>
</dbReference>
<name>A0A1W2GS79_REIFA</name>
<evidence type="ECO:0000313" key="2">
    <source>
        <dbReference type="Proteomes" id="UP000192472"/>
    </source>
</evidence>
<evidence type="ECO:0008006" key="3">
    <source>
        <dbReference type="Google" id="ProtNLM"/>
    </source>
</evidence>
<reference evidence="1 2" key="1">
    <citation type="submission" date="2017-04" db="EMBL/GenBank/DDBJ databases">
        <authorList>
            <person name="Afonso C.L."/>
            <person name="Miller P.J."/>
            <person name="Scott M.A."/>
            <person name="Spackman E."/>
            <person name="Goraichik I."/>
            <person name="Dimitrov K.M."/>
            <person name="Suarez D.L."/>
            <person name="Swayne D.E."/>
        </authorList>
    </citation>
    <scope>NUCLEOTIDE SEQUENCE [LARGE SCALE GENOMIC DNA]</scope>
    <source>
        <strain evidence="1 2">DSM 26133</strain>
    </source>
</reference>
<dbReference type="InterPro" id="IPR009050">
    <property type="entry name" value="Globin-like_sf"/>
</dbReference>
<evidence type="ECO:0000313" key="1">
    <source>
        <dbReference type="EMBL" id="SMD39106.1"/>
    </source>
</evidence>
<dbReference type="GO" id="GO:0071500">
    <property type="term" value="P:cellular response to nitrosative stress"/>
    <property type="evidence" value="ECO:0007669"/>
    <property type="project" value="TreeGrafter"/>
</dbReference>
<accession>A0A1W2GS79</accession>
<dbReference type="AlphaFoldDB" id="A0A1W2GS79"/>